<dbReference type="OMA" id="CGEPRIN"/>
<feature type="compositionally biased region" description="Basic and acidic residues" evidence="5">
    <location>
        <begin position="97"/>
        <end position="112"/>
    </location>
</feature>
<dbReference type="PANTHER" id="PTHR21676:SF6">
    <property type="entry name" value="PROTEIN STUM"/>
    <property type="match status" value="1"/>
</dbReference>
<protein>
    <submittedName>
        <fullName evidence="8">Uncharacterized protein LOC106150685</fullName>
    </submittedName>
</protein>
<keyword evidence="2 6" id="KW-0812">Transmembrane</keyword>
<feature type="compositionally biased region" description="Basic and acidic residues" evidence="5">
    <location>
        <begin position="63"/>
        <end position="79"/>
    </location>
</feature>
<evidence type="ECO:0000256" key="5">
    <source>
        <dbReference type="SAM" id="MobiDB-lite"/>
    </source>
</evidence>
<dbReference type="GO" id="GO:0042330">
    <property type="term" value="P:taxis"/>
    <property type="evidence" value="ECO:0007669"/>
    <property type="project" value="TreeGrafter"/>
</dbReference>
<evidence type="ECO:0000256" key="1">
    <source>
        <dbReference type="ARBA" id="ARBA00004141"/>
    </source>
</evidence>
<keyword evidence="7" id="KW-1185">Reference proteome</keyword>
<dbReference type="InParanoid" id="A0A1S3GYX8"/>
<evidence type="ECO:0000256" key="3">
    <source>
        <dbReference type="ARBA" id="ARBA00022989"/>
    </source>
</evidence>
<feature type="compositionally biased region" description="Polar residues" evidence="5">
    <location>
        <begin position="1"/>
        <end position="30"/>
    </location>
</feature>
<sequence>MATTTNSADNQEKNAPSKTPTSNENATSATPKAGNHNKFRTANVTPTDHGRSPQKLSQNNKKTGSEAAKKNWGKVELKEVAQLNPHHNKNGKNAPGLRKDSASRSRSPRERSNSLMVPGDRDGQLGENDIQNETDHLSLGSRRESLDSKHSATLLDRLQRATVVHPPGSEEKPKSVLTNNDTYIKSAIPCLPLGLALLFCFLNIILPGIGTMLSGFAILCCGEPRINAKDDRKSATLCCNVFVGAAQMMTITFLLVGWFWSVSWGISMVALAVAKRKEEKEEKMLELKARTLVAFGSPVRTGGLMKYA</sequence>
<dbReference type="GeneID" id="106150685"/>
<comment type="subcellular location">
    <subcellularLocation>
        <location evidence="1">Membrane</location>
        <topology evidence="1">Multi-pass membrane protein</topology>
    </subcellularLocation>
</comment>
<organism evidence="7 8">
    <name type="scientific">Lingula anatina</name>
    <name type="common">Brachiopod</name>
    <name type="synonym">Lingula unguis</name>
    <dbReference type="NCBI Taxonomy" id="7574"/>
    <lineage>
        <taxon>Eukaryota</taxon>
        <taxon>Metazoa</taxon>
        <taxon>Spiralia</taxon>
        <taxon>Lophotrochozoa</taxon>
        <taxon>Brachiopoda</taxon>
        <taxon>Linguliformea</taxon>
        <taxon>Lingulata</taxon>
        <taxon>Lingulida</taxon>
        <taxon>Linguloidea</taxon>
        <taxon>Lingulidae</taxon>
        <taxon>Lingula</taxon>
    </lineage>
</organism>
<dbReference type="OrthoDB" id="361532at2759"/>
<feature type="transmembrane region" description="Helical" evidence="6">
    <location>
        <begin position="193"/>
        <end position="222"/>
    </location>
</feature>
<feature type="transmembrane region" description="Helical" evidence="6">
    <location>
        <begin position="257"/>
        <end position="274"/>
    </location>
</feature>
<evidence type="ECO:0000313" key="7">
    <source>
        <dbReference type="Proteomes" id="UP000085678"/>
    </source>
</evidence>
<name>A0A1S3GYX8_LINAN</name>
<dbReference type="PANTHER" id="PTHR21676">
    <property type="entry name" value="PROTEIN STUM"/>
    <property type="match status" value="1"/>
</dbReference>
<evidence type="ECO:0000256" key="2">
    <source>
        <dbReference type="ARBA" id="ARBA00022692"/>
    </source>
</evidence>
<dbReference type="KEGG" id="lak:106150685"/>
<gene>
    <name evidence="8" type="primary">LOC106150685</name>
</gene>
<evidence type="ECO:0000256" key="4">
    <source>
        <dbReference type="ARBA" id="ARBA00023136"/>
    </source>
</evidence>
<keyword evidence="4 6" id="KW-0472">Membrane</keyword>
<dbReference type="GO" id="GO:0016020">
    <property type="term" value="C:membrane"/>
    <property type="evidence" value="ECO:0007669"/>
    <property type="project" value="UniProtKB-SubCell"/>
</dbReference>
<dbReference type="RefSeq" id="XP_013379075.1">
    <property type="nucleotide sequence ID" value="XM_013523621.1"/>
</dbReference>
<dbReference type="AlphaFoldDB" id="A0A1S3GYX8"/>
<accession>A0A1S3GYX8</accession>
<dbReference type="Proteomes" id="UP000085678">
    <property type="component" value="Unplaced"/>
</dbReference>
<evidence type="ECO:0000313" key="8">
    <source>
        <dbReference type="RefSeq" id="XP_013379075.1"/>
    </source>
</evidence>
<keyword evidence="3 6" id="KW-1133">Transmembrane helix</keyword>
<dbReference type="GO" id="GO:0050954">
    <property type="term" value="P:sensory perception of mechanical stimulus"/>
    <property type="evidence" value="ECO:0007669"/>
    <property type="project" value="TreeGrafter"/>
</dbReference>
<proteinExistence type="predicted"/>
<evidence type="ECO:0000256" key="6">
    <source>
        <dbReference type="SAM" id="Phobius"/>
    </source>
</evidence>
<dbReference type="GO" id="GO:0019230">
    <property type="term" value="P:proprioception"/>
    <property type="evidence" value="ECO:0007669"/>
    <property type="project" value="TreeGrafter"/>
</dbReference>
<dbReference type="GO" id="GO:0071683">
    <property type="term" value="C:sensory dendrite"/>
    <property type="evidence" value="ECO:0007669"/>
    <property type="project" value="TreeGrafter"/>
</dbReference>
<reference evidence="8" key="1">
    <citation type="submission" date="2025-08" db="UniProtKB">
        <authorList>
            <consortium name="RefSeq"/>
        </authorList>
    </citation>
    <scope>IDENTIFICATION</scope>
    <source>
        <tissue evidence="8">Gonads</tissue>
    </source>
</reference>
<feature type="region of interest" description="Disordered" evidence="5">
    <location>
        <begin position="1"/>
        <end position="129"/>
    </location>
</feature>
<dbReference type="InterPro" id="IPR026673">
    <property type="entry name" value="SPEC3/Stum"/>
</dbReference>
<dbReference type="Pfam" id="PF15795">
    <property type="entry name" value="Spec3"/>
    <property type="match status" value="1"/>
</dbReference>